<sequence>MPGPSFSFPALNPHAMPPPPGASPGPHHRQLGGAGSIGSPRGAYGHGYSSPGSPFSPGPGRGGGGGGSPLSRLAWTSSAPIGEIEAAIEAAEAAEAADAAAAGYPRAGGGAGRDGGYSEHGAHGRLHSYRSSPGAPVGGAGRSGSRVGSPARSINGGPASAGIVAASGGGGGGGLSHRFSTGGYGARPSLGGLAVAGGGGGLGGPLSPHVLSPRQTLSRAATPLQSGMPTPRSSMNGSVYGAHSDYGGAGGGATGGGGGLADTASSRAQGKALSGVERGLDTPLWVRRLRLVGRLLLAALFANLLAQELGEWRTLRGYGWREWYDLSWVADEGPPLPALLSGLALLALLAGVYTSLAAGWLAARLAVQCCELWEEILAVLQQQTSNLLPVKELAVVGTVIVFIGHTYYVPDWVRDWARGGGAKAKGKGKAKGLMYTQQWRPGQQLIILLGRLLLAPLFISICALQYYDITSTAEGLARWKARLLHPHHWLPPGDSSTNSWLPAQAAAYVLLVTGISNTRVPALLAALLVAEAFTCWRFWASVWLSKHYVCYLRRHFTANLAIAGGLLLNLPQGRHDAGAGRETAELVGKKRT</sequence>
<feature type="transmembrane region" description="Helical" evidence="2">
    <location>
        <begin position="445"/>
        <end position="467"/>
    </location>
</feature>
<evidence type="ECO:0000313" key="4">
    <source>
        <dbReference type="Proteomes" id="UP000613740"/>
    </source>
</evidence>
<feature type="region of interest" description="Disordered" evidence="1">
    <location>
        <begin position="106"/>
        <end position="155"/>
    </location>
</feature>
<keyword evidence="2" id="KW-1133">Transmembrane helix</keyword>
<dbReference type="AlphaFoldDB" id="A0A836B4L6"/>
<feature type="compositionally biased region" description="Low complexity" evidence="1">
    <location>
        <begin position="143"/>
        <end position="155"/>
    </location>
</feature>
<feature type="compositionally biased region" description="Gly residues" evidence="1">
    <location>
        <begin position="59"/>
        <end position="68"/>
    </location>
</feature>
<gene>
    <name evidence="3" type="ORF">HYH02_007470</name>
</gene>
<name>A0A836B4L6_9CHLO</name>
<keyword evidence="2" id="KW-0472">Membrane</keyword>
<organism evidence="3 4">
    <name type="scientific">Chlamydomonas schloesseri</name>
    <dbReference type="NCBI Taxonomy" id="2026947"/>
    <lineage>
        <taxon>Eukaryota</taxon>
        <taxon>Viridiplantae</taxon>
        <taxon>Chlorophyta</taxon>
        <taxon>core chlorophytes</taxon>
        <taxon>Chlorophyceae</taxon>
        <taxon>CS clade</taxon>
        <taxon>Chlamydomonadales</taxon>
        <taxon>Chlamydomonadaceae</taxon>
        <taxon>Chlamydomonas</taxon>
    </lineage>
</organism>
<feature type="transmembrane region" description="Helical" evidence="2">
    <location>
        <begin position="522"/>
        <end position="544"/>
    </location>
</feature>
<reference evidence="3" key="1">
    <citation type="journal article" date="2020" name="bioRxiv">
        <title>Comparative genomics of Chlamydomonas.</title>
        <authorList>
            <person name="Craig R.J."/>
            <person name="Hasan A.R."/>
            <person name="Ness R.W."/>
            <person name="Keightley P.D."/>
        </authorList>
    </citation>
    <scope>NUCLEOTIDE SEQUENCE</scope>
    <source>
        <strain evidence="3">CCAP 11/173</strain>
    </source>
</reference>
<dbReference type="Proteomes" id="UP000613740">
    <property type="component" value="Unassembled WGS sequence"/>
</dbReference>
<feature type="region of interest" description="Disordered" evidence="1">
    <location>
        <begin position="1"/>
        <end position="74"/>
    </location>
</feature>
<feature type="compositionally biased region" description="Low complexity" evidence="1">
    <location>
        <begin position="46"/>
        <end position="55"/>
    </location>
</feature>
<accession>A0A836B4L6</accession>
<comment type="caution">
    <text evidence="3">The sequence shown here is derived from an EMBL/GenBank/DDBJ whole genome shotgun (WGS) entry which is preliminary data.</text>
</comment>
<keyword evidence="4" id="KW-1185">Reference proteome</keyword>
<keyword evidence="2" id="KW-0812">Transmembrane</keyword>
<evidence type="ECO:0000256" key="2">
    <source>
        <dbReference type="SAM" id="Phobius"/>
    </source>
</evidence>
<feature type="transmembrane region" description="Helical" evidence="2">
    <location>
        <begin position="338"/>
        <end position="363"/>
    </location>
</feature>
<dbReference type="OrthoDB" id="544255at2759"/>
<proteinExistence type="predicted"/>
<evidence type="ECO:0000313" key="3">
    <source>
        <dbReference type="EMBL" id="KAG2447546.1"/>
    </source>
</evidence>
<protein>
    <submittedName>
        <fullName evidence="3">Uncharacterized protein</fullName>
    </submittedName>
</protein>
<evidence type="ECO:0000256" key="1">
    <source>
        <dbReference type="SAM" id="MobiDB-lite"/>
    </source>
</evidence>
<feature type="compositionally biased region" description="Gly residues" evidence="1">
    <location>
        <begin position="106"/>
        <end position="115"/>
    </location>
</feature>
<dbReference type="EMBL" id="JAEHOD010000021">
    <property type="protein sequence ID" value="KAG2447546.1"/>
    <property type="molecule type" value="Genomic_DNA"/>
</dbReference>